<feature type="chain" id="PRO_5017402493" evidence="4">
    <location>
        <begin position="22"/>
        <end position="219"/>
    </location>
</feature>
<accession>A0A385YWI2</accession>
<dbReference type="GO" id="GO:0016787">
    <property type="term" value="F:hydrolase activity"/>
    <property type="evidence" value="ECO:0007669"/>
    <property type="project" value="UniProtKB-KW"/>
</dbReference>
<evidence type="ECO:0000256" key="1">
    <source>
        <dbReference type="ARBA" id="ARBA00006429"/>
    </source>
</evidence>
<comment type="similarity">
    <text evidence="1">Belongs to the EndA/NucM nuclease family.</text>
</comment>
<keyword evidence="6" id="KW-1185">Reference proteome</keyword>
<dbReference type="Proteomes" id="UP000265560">
    <property type="component" value="Chromosome"/>
</dbReference>
<evidence type="ECO:0000256" key="4">
    <source>
        <dbReference type="SAM" id="SignalP"/>
    </source>
</evidence>
<dbReference type="OrthoDB" id="9800417at2"/>
<evidence type="ECO:0000256" key="3">
    <source>
        <dbReference type="ARBA" id="ARBA00022801"/>
    </source>
</evidence>
<evidence type="ECO:0000256" key="2">
    <source>
        <dbReference type="ARBA" id="ARBA00022722"/>
    </source>
</evidence>
<reference evidence="6" key="1">
    <citation type="submission" date="2018-09" db="EMBL/GenBank/DDBJ databases">
        <authorList>
            <person name="Zhu H."/>
        </authorList>
    </citation>
    <scope>NUCLEOTIDE SEQUENCE [LARGE SCALE GENOMIC DNA]</scope>
    <source>
        <strain evidence="6">K2W31S-8</strain>
    </source>
</reference>
<keyword evidence="2" id="KW-0540">Nuclease</keyword>
<protein>
    <submittedName>
        <fullName evidence="5">Endonuclease I</fullName>
    </submittedName>
</protein>
<evidence type="ECO:0000313" key="6">
    <source>
        <dbReference type="Proteomes" id="UP000265560"/>
    </source>
</evidence>
<keyword evidence="5" id="KW-0255">Endonuclease</keyword>
<dbReference type="SUPFAM" id="SSF54060">
    <property type="entry name" value="His-Me finger endonucleases"/>
    <property type="match status" value="1"/>
</dbReference>
<dbReference type="KEGG" id="pcav:D3880_02215"/>
<dbReference type="Pfam" id="PF04231">
    <property type="entry name" value="Endonuclease_1"/>
    <property type="match status" value="1"/>
</dbReference>
<dbReference type="GO" id="GO:0004519">
    <property type="term" value="F:endonuclease activity"/>
    <property type="evidence" value="ECO:0007669"/>
    <property type="project" value="UniProtKB-KW"/>
</dbReference>
<dbReference type="RefSeq" id="WP_119891908.1">
    <property type="nucleotide sequence ID" value="NZ_CP032419.1"/>
</dbReference>
<keyword evidence="3" id="KW-0378">Hydrolase</keyword>
<dbReference type="InterPro" id="IPR044925">
    <property type="entry name" value="His-Me_finger_sf"/>
</dbReference>
<dbReference type="EMBL" id="CP032419">
    <property type="protein sequence ID" value="AYC31275.1"/>
    <property type="molecule type" value="Genomic_DNA"/>
</dbReference>
<dbReference type="AlphaFoldDB" id="A0A385YWI2"/>
<sequence>MRAVAIALTCLAACAAPCAFAGGQDQLGDPKAAVTQVFWPKLYGKGGNTLYCDQPFSGEGSQFIASAVYSSKQIKSALRCLTENQCEVVNPQFPYMLADLHNLYPALSRVELARRNAQFGDVGEGVASKFSDIGCDLKATFQLIEPRDAAKGNVARAIFYMHSEYGLPIVGQLQMYQRWSELDPPDAAEKTRNDQIEMLQGNRNRFIDEPTLAAKLAQE</sequence>
<feature type="signal peptide" evidence="4">
    <location>
        <begin position="1"/>
        <end position="21"/>
    </location>
</feature>
<dbReference type="InterPro" id="IPR007346">
    <property type="entry name" value="Endonuclease-I"/>
</dbReference>
<gene>
    <name evidence="5" type="ORF">D3880_02215</name>
</gene>
<name>A0A385YWI2_9PSED</name>
<organism evidence="5 6">
    <name type="scientific">Pseudomonas cavernae</name>
    <dbReference type="NCBI Taxonomy" id="2320867"/>
    <lineage>
        <taxon>Bacteria</taxon>
        <taxon>Pseudomonadati</taxon>
        <taxon>Pseudomonadota</taxon>
        <taxon>Gammaproteobacteria</taxon>
        <taxon>Pseudomonadales</taxon>
        <taxon>Pseudomonadaceae</taxon>
        <taxon>Pseudomonas</taxon>
    </lineage>
</organism>
<keyword evidence="4" id="KW-0732">Signal</keyword>
<dbReference type="PANTHER" id="PTHR33607:SF2">
    <property type="entry name" value="ENDONUCLEASE-1"/>
    <property type="match status" value="1"/>
</dbReference>
<evidence type="ECO:0000313" key="5">
    <source>
        <dbReference type="EMBL" id="AYC31275.1"/>
    </source>
</evidence>
<proteinExistence type="inferred from homology"/>
<dbReference type="PANTHER" id="PTHR33607">
    <property type="entry name" value="ENDONUCLEASE-1"/>
    <property type="match status" value="1"/>
</dbReference>